<feature type="compositionally biased region" description="Basic and acidic residues" evidence="1">
    <location>
        <begin position="132"/>
        <end position="154"/>
    </location>
</feature>
<evidence type="ECO:0008006" key="5">
    <source>
        <dbReference type="Google" id="ProtNLM"/>
    </source>
</evidence>
<dbReference type="EMBL" id="GG666479">
    <property type="protein sequence ID" value="EEN66044.1"/>
    <property type="molecule type" value="Genomic_DNA"/>
</dbReference>
<dbReference type="InParanoid" id="C3Y0R1"/>
<evidence type="ECO:0000256" key="1">
    <source>
        <dbReference type="SAM" id="MobiDB-lite"/>
    </source>
</evidence>
<proteinExistence type="predicted"/>
<dbReference type="AlphaFoldDB" id="C3Y0R1"/>
<evidence type="ECO:0000256" key="3">
    <source>
        <dbReference type="SAM" id="SignalP"/>
    </source>
</evidence>
<accession>C3Y0R1</accession>
<organism>
    <name type="scientific">Branchiostoma floridae</name>
    <name type="common">Florida lancelet</name>
    <name type="synonym">Amphioxus</name>
    <dbReference type="NCBI Taxonomy" id="7739"/>
    <lineage>
        <taxon>Eukaryota</taxon>
        <taxon>Metazoa</taxon>
        <taxon>Chordata</taxon>
        <taxon>Cephalochordata</taxon>
        <taxon>Leptocardii</taxon>
        <taxon>Amphioxiformes</taxon>
        <taxon>Branchiostomatidae</taxon>
        <taxon>Branchiostoma</taxon>
    </lineage>
</organism>
<sequence length="200" mass="21867">MAFRLLKEVLMVVLTLHPVTVWSDTCPVGQVPDGIGGNCVACSTCEKYPTSPYCELCPASADRSAGTDGLTIGLSVTGALIVLAAAAGALWYWKPWRLQQGQQPEQQPPQVVVCPPRDERQCAQLGLPEYHQPMRGESPGHVKQEQGARNDRNPNHVAVGSYRQLAGHVQQQQDDARPLLHPPDHNRNTVPKGARDEVRL</sequence>
<dbReference type="Gene3D" id="4.10.400.20">
    <property type="match status" value="1"/>
</dbReference>
<evidence type="ECO:0000313" key="4">
    <source>
        <dbReference type="EMBL" id="EEN66044.1"/>
    </source>
</evidence>
<evidence type="ECO:0000256" key="2">
    <source>
        <dbReference type="SAM" id="Phobius"/>
    </source>
</evidence>
<keyword evidence="3" id="KW-0732">Signal</keyword>
<feature type="compositionally biased region" description="Basic and acidic residues" evidence="1">
    <location>
        <begin position="174"/>
        <end position="200"/>
    </location>
</feature>
<keyword evidence="2" id="KW-1133">Transmembrane helix</keyword>
<gene>
    <name evidence="4" type="ORF">BRAFLDRAFT_129216</name>
</gene>
<feature type="chain" id="PRO_5002934526" description="TNFR-Cys domain-containing protein" evidence="3">
    <location>
        <begin position="24"/>
        <end position="200"/>
    </location>
</feature>
<feature type="transmembrane region" description="Helical" evidence="2">
    <location>
        <begin position="72"/>
        <end position="93"/>
    </location>
</feature>
<feature type="signal peptide" evidence="3">
    <location>
        <begin position="1"/>
        <end position="23"/>
    </location>
</feature>
<keyword evidence="2" id="KW-0472">Membrane</keyword>
<keyword evidence="2" id="KW-0812">Transmembrane</keyword>
<reference evidence="4" key="1">
    <citation type="journal article" date="2008" name="Nature">
        <title>The amphioxus genome and the evolution of the chordate karyotype.</title>
        <authorList>
            <consortium name="US DOE Joint Genome Institute (JGI-PGF)"/>
            <person name="Putnam N.H."/>
            <person name="Butts T."/>
            <person name="Ferrier D.E.K."/>
            <person name="Furlong R.F."/>
            <person name="Hellsten U."/>
            <person name="Kawashima T."/>
            <person name="Robinson-Rechavi M."/>
            <person name="Shoguchi E."/>
            <person name="Terry A."/>
            <person name="Yu J.-K."/>
            <person name="Benito-Gutierrez E.L."/>
            <person name="Dubchak I."/>
            <person name="Garcia-Fernandez J."/>
            <person name="Gibson-Brown J.J."/>
            <person name="Grigoriev I.V."/>
            <person name="Horton A.C."/>
            <person name="de Jong P.J."/>
            <person name="Jurka J."/>
            <person name="Kapitonov V.V."/>
            <person name="Kohara Y."/>
            <person name="Kuroki Y."/>
            <person name="Lindquist E."/>
            <person name="Lucas S."/>
            <person name="Osoegawa K."/>
            <person name="Pennacchio L.A."/>
            <person name="Salamov A.A."/>
            <person name="Satou Y."/>
            <person name="Sauka-Spengler T."/>
            <person name="Schmutz J."/>
            <person name="Shin-I T."/>
            <person name="Toyoda A."/>
            <person name="Bronner-Fraser M."/>
            <person name="Fujiyama A."/>
            <person name="Holland L.Z."/>
            <person name="Holland P.W.H."/>
            <person name="Satoh N."/>
            <person name="Rokhsar D.S."/>
        </authorList>
    </citation>
    <scope>NUCLEOTIDE SEQUENCE [LARGE SCALE GENOMIC DNA]</scope>
    <source>
        <strain evidence="4">S238N-H82</strain>
        <tissue evidence="4">Testes</tissue>
    </source>
</reference>
<feature type="region of interest" description="Disordered" evidence="1">
    <location>
        <begin position="130"/>
        <end position="200"/>
    </location>
</feature>
<name>C3Y0R1_BRAFL</name>
<protein>
    <recommendedName>
        <fullName evidence="5">TNFR-Cys domain-containing protein</fullName>
    </recommendedName>
</protein>